<sequence length="256" mass="27802">MSAASALRTRVVTPWSIPTLYKGPHFTARFSPRVEYISSATTFSLSSSDSPRHTSILEKIARQANKLAMTFVCTKALSPKAIARTKSRKLLKYAVLSELRRLGYARDGTWVGKEELARPKAPLWGRDGEGGWKQLRLPMKFGEKRVEGDGRNLVGTLVMMPETSVLTVDAETLKKDVGAAVRKMLAQIAMIGNKGRAPDPKSQRAWGAGGQGGRPGNKVPDPKAQRAWGPGAAARPSSQRPKGNQSRSNPPRISSS</sequence>
<evidence type="ECO:0000313" key="2">
    <source>
        <dbReference type="EMBL" id="RPA80181.1"/>
    </source>
</evidence>
<name>A0A3N4I7N6_ASCIM</name>
<reference evidence="2 3" key="1">
    <citation type="journal article" date="2018" name="Nat. Ecol. Evol.">
        <title>Pezizomycetes genomes reveal the molecular basis of ectomycorrhizal truffle lifestyle.</title>
        <authorList>
            <person name="Murat C."/>
            <person name="Payen T."/>
            <person name="Noel B."/>
            <person name="Kuo A."/>
            <person name="Morin E."/>
            <person name="Chen J."/>
            <person name="Kohler A."/>
            <person name="Krizsan K."/>
            <person name="Balestrini R."/>
            <person name="Da Silva C."/>
            <person name="Montanini B."/>
            <person name="Hainaut M."/>
            <person name="Levati E."/>
            <person name="Barry K.W."/>
            <person name="Belfiori B."/>
            <person name="Cichocki N."/>
            <person name="Clum A."/>
            <person name="Dockter R.B."/>
            <person name="Fauchery L."/>
            <person name="Guy J."/>
            <person name="Iotti M."/>
            <person name="Le Tacon F."/>
            <person name="Lindquist E.A."/>
            <person name="Lipzen A."/>
            <person name="Malagnac F."/>
            <person name="Mello A."/>
            <person name="Molinier V."/>
            <person name="Miyauchi S."/>
            <person name="Poulain J."/>
            <person name="Riccioni C."/>
            <person name="Rubini A."/>
            <person name="Sitrit Y."/>
            <person name="Splivallo R."/>
            <person name="Traeger S."/>
            <person name="Wang M."/>
            <person name="Zifcakova L."/>
            <person name="Wipf D."/>
            <person name="Zambonelli A."/>
            <person name="Paolocci F."/>
            <person name="Nowrousian M."/>
            <person name="Ottonello S."/>
            <person name="Baldrian P."/>
            <person name="Spatafora J.W."/>
            <person name="Henrissat B."/>
            <person name="Nagy L.G."/>
            <person name="Aury J.M."/>
            <person name="Wincker P."/>
            <person name="Grigoriev I.V."/>
            <person name="Bonfante P."/>
            <person name="Martin F.M."/>
        </authorList>
    </citation>
    <scope>NUCLEOTIDE SEQUENCE [LARGE SCALE GENOMIC DNA]</scope>
    <source>
        <strain evidence="2 3">RN42</strain>
    </source>
</reference>
<protein>
    <submittedName>
        <fullName evidence="2">Uncharacterized protein</fullName>
    </submittedName>
</protein>
<evidence type="ECO:0000313" key="3">
    <source>
        <dbReference type="Proteomes" id="UP000275078"/>
    </source>
</evidence>
<keyword evidence="3" id="KW-1185">Reference proteome</keyword>
<accession>A0A3N4I7N6</accession>
<feature type="region of interest" description="Disordered" evidence="1">
    <location>
        <begin position="192"/>
        <end position="256"/>
    </location>
</feature>
<proteinExistence type="predicted"/>
<evidence type="ECO:0000256" key="1">
    <source>
        <dbReference type="SAM" id="MobiDB-lite"/>
    </source>
</evidence>
<gene>
    <name evidence="2" type="ORF">BJ508DRAFT_415534</name>
</gene>
<dbReference type="EMBL" id="ML119691">
    <property type="protein sequence ID" value="RPA80181.1"/>
    <property type="molecule type" value="Genomic_DNA"/>
</dbReference>
<dbReference type="Proteomes" id="UP000275078">
    <property type="component" value="Unassembled WGS sequence"/>
</dbReference>
<organism evidence="2 3">
    <name type="scientific">Ascobolus immersus RN42</name>
    <dbReference type="NCBI Taxonomy" id="1160509"/>
    <lineage>
        <taxon>Eukaryota</taxon>
        <taxon>Fungi</taxon>
        <taxon>Dikarya</taxon>
        <taxon>Ascomycota</taxon>
        <taxon>Pezizomycotina</taxon>
        <taxon>Pezizomycetes</taxon>
        <taxon>Pezizales</taxon>
        <taxon>Ascobolaceae</taxon>
        <taxon>Ascobolus</taxon>
    </lineage>
</organism>
<feature type="compositionally biased region" description="Polar residues" evidence="1">
    <location>
        <begin position="236"/>
        <end position="256"/>
    </location>
</feature>
<dbReference type="AlphaFoldDB" id="A0A3N4I7N6"/>